<feature type="transmembrane region" description="Helical" evidence="20">
    <location>
        <begin position="906"/>
        <end position="928"/>
    </location>
</feature>
<comment type="subcellular location">
    <subcellularLocation>
        <location evidence="1">Cell projection</location>
        <location evidence="1">Dendrite</location>
    </subcellularLocation>
    <subcellularLocation>
        <location evidence="17">Postsynaptic cell membrane</location>
        <topology evidence="17">Multi-pass membrane protein</topology>
    </subcellularLocation>
</comment>
<name>A0A6P8GR17_CLUHA</name>
<evidence type="ECO:0000256" key="3">
    <source>
        <dbReference type="ARBA" id="ARBA00022475"/>
    </source>
</evidence>
<dbReference type="CDD" id="cd15449">
    <property type="entry name" value="7tmC_mGluR1"/>
    <property type="match status" value="1"/>
</dbReference>
<dbReference type="GeneID" id="105897707"/>
<keyword evidence="5 20" id="KW-0812">Transmembrane</keyword>
<dbReference type="InterPro" id="IPR017978">
    <property type="entry name" value="GPCR_3_C"/>
</dbReference>
<dbReference type="InterPro" id="IPR050726">
    <property type="entry name" value="mGluR"/>
</dbReference>
<feature type="region of interest" description="Disordered" evidence="19">
    <location>
        <begin position="1"/>
        <end position="59"/>
    </location>
</feature>
<evidence type="ECO:0000256" key="1">
    <source>
        <dbReference type="ARBA" id="ARBA00004279"/>
    </source>
</evidence>
<feature type="transmembrane region" description="Helical" evidence="20">
    <location>
        <begin position="934"/>
        <end position="959"/>
    </location>
</feature>
<keyword evidence="4" id="KW-0597">Phosphoprotein</keyword>
<evidence type="ECO:0000256" key="11">
    <source>
        <dbReference type="ARBA" id="ARBA00023157"/>
    </source>
</evidence>
<dbReference type="InterPro" id="IPR001828">
    <property type="entry name" value="ANF_lig-bd_rcpt"/>
</dbReference>
<dbReference type="GO" id="GO:0007206">
    <property type="term" value="P:phospholipase C-activating G protein-coupled glutamate receptor signaling pathway"/>
    <property type="evidence" value="ECO:0007669"/>
    <property type="project" value="UniProtKB-ARBA"/>
</dbReference>
<dbReference type="CDD" id="cd06374">
    <property type="entry name" value="PBP1_mGluR_groupI"/>
    <property type="match status" value="1"/>
</dbReference>
<keyword evidence="10 20" id="KW-0472">Membrane</keyword>
<dbReference type="FunFam" id="3.40.50.2300:FF:000219">
    <property type="entry name" value="Glutamate metabotropic receptor 5"/>
    <property type="match status" value="2"/>
</dbReference>
<dbReference type="InterPro" id="IPR011500">
    <property type="entry name" value="GPCR_3_9-Cys_dom"/>
</dbReference>
<dbReference type="GO" id="GO:0008066">
    <property type="term" value="F:glutamate receptor activity"/>
    <property type="evidence" value="ECO:0007669"/>
    <property type="project" value="UniProtKB-ARBA"/>
</dbReference>
<evidence type="ECO:0000259" key="21">
    <source>
        <dbReference type="PROSITE" id="PS50259"/>
    </source>
</evidence>
<feature type="compositionally biased region" description="Low complexity" evidence="19">
    <location>
        <begin position="1006"/>
        <end position="1019"/>
    </location>
</feature>
<feature type="transmembrane region" description="Helical" evidence="20">
    <location>
        <begin position="784"/>
        <end position="805"/>
    </location>
</feature>
<keyword evidence="11" id="KW-1015">Disulfide bond</keyword>
<dbReference type="FunFam" id="2.10.50.30:FF:000001">
    <property type="entry name" value="metabotropic glutamate receptor 1"/>
    <property type="match status" value="1"/>
</dbReference>
<dbReference type="GO" id="GO:0030425">
    <property type="term" value="C:dendrite"/>
    <property type="evidence" value="ECO:0007669"/>
    <property type="project" value="UniProtKB-SubCell"/>
</dbReference>
<organism evidence="22 23">
    <name type="scientific">Clupea harengus</name>
    <name type="common">Atlantic herring</name>
    <dbReference type="NCBI Taxonomy" id="7950"/>
    <lineage>
        <taxon>Eukaryota</taxon>
        <taxon>Metazoa</taxon>
        <taxon>Chordata</taxon>
        <taxon>Craniata</taxon>
        <taxon>Vertebrata</taxon>
        <taxon>Euteleostomi</taxon>
        <taxon>Actinopterygii</taxon>
        <taxon>Neopterygii</taxon>
        <taxon>Teleostei</taxon>
        <taxon>Clupei</taxon>
        <taxon>Clupeiformes</taxon>
        <taxon>Clupeoidei</taxon>
        <taxon>Clupeidae</taxon>
        <taxon>Clupea</taxon>
    </lineage>
</organism>
<dbReference type="RefSeq" id="XP_031437867.2">
    <property type="nucleotide sequence ID" value="XM_031582007.2"/>
</dbReference>
<comment type="similarity">
    <text evidence="2">Belongs to the G-protein coupled receptor 3 family.</text>
</comment>
<keyword evidence="13" id="KW-0325">Glycoprotein</keyword>
<keyword evidence="15" id="KW-0628">Postsynaptic cell membrane</keyword>
<dbReference type="InterPro" id="IPR019588">
    <property type="entry name" value="Metabotropic_Glu_rcpt_Homer-bd"/>
</dbReference>
<dbReference type="KEGG" id="char:105897707"/>
<dbReference type="Pfam" id="PF01094">
    <property type="entry name" value="ANF_receptor"/>
    <property type="match status" value="1"/>
</dbReference>
<dbReference type="PROSITE" id="PS50259">
    <property type="entry name" value="G_PROTEIN_RECEP_F3_4"/>
    <property type="match status" value="1"/>
</dbReference>
<dbReference type="OrthoDB" id="425344at2759"/>
<keyword evidence="9" id="KW-0297">G-protein coupled receptor</keyword>
<dbReference type="GO" id="GO:0042391">
    <property type="term" value="P:regulation of membrane potential"/>
    <property type="evidence" value="ECO:0007669"/>
    <property type="project" value="UniProtKB-ARBA"/>
</dbReference>
<dbReference type="PROSITE" id="PS00979">
    <property type="entry name" value="G_PROTEIN_RECEP_F3_1"/>
    <property type="match status" value="1"/>
</dbReference>
<keyword evidence="16" id="KW-0966">Cell projection</keyword>
<evidence type="ECO:0000256" key="16">
    <source>
        <dbReference type="ARBA" id="ARBA00023273"/>
    </source>
</evidence>
<evidence type="ECO:0000256" key="6">
    <source>
        <dbReference type="ARBA" id="ARBA00022729"/>
    </source>
</evidence>
<dbReference type="GO" id="GO:0004930">
    <property type="term" value="F:G protein-coupled receptor activity"/>
    <property type="evidence" value="ECO:0007669"/>
    <property type="project" value="UniProtKB-KW"/>
</dbReference>
<feature type="transmembrane region" description="Helical" evidence="20">
    <location>
        <begin position="96"/>
        <end position="118"/>
    </location>
</feature>
<feature type="transmembrane region" description="Helical" evidence="20">
    <location>
        <begin position="875"/>
        <end position="894"/>
    </location>
</feature>
<reference evidence="23" key="1">
    <citation type="submission" date="2025-08" db="UniProtKB">
        <authorList>
            <consortium name="RefSeq"/>
        </authorList>
    </citation>
    <scope>IDENTIFICATION</scope>
</reference>
<proteinExistence type="inferred from homology"/>
<keyword evidence="3" id="KW-1003">Cell membrane</keyword>
<dbReference type="Pfam" id="PF07562">
    <property type="entry name" value="NCD3G"/>
    <property type="match status" value="1"/>
</dbReference>
<evidence type="ECO:0000256" key="20">
    <source>
        <dbReference type="SAM" id="Phobius"/>
    </source>
</evidence>
<evidence type="ECO:0000256" key="8">
    <source>
        <dbReference type="ARBA" id="ARBA00023018"/>
    </source>
</evidence>
<feature type="transmembrane region" description="Helical" evidence="20">
    <location>
        <begin position="716"/>
        <end position="739"/>
    </location>
</feature>
<evidence type="ECO:0000256" key="19">
    <source>
        <dbReference type="SAM" id="MobiDB-lite"/>
    </source>
</evidence>
<dbReference type="SMART" id="SM01229">
    <property type="entry name" value="GluR_Homer-bdg"/>
    <property type="match status" value="1"/>
</dbReference>
<keyword evidence="22" id="KW-1185">Reference proteome</keyword>
<evidence type="ECO:0000313" key="23">
    <source>
        <dbReference type="RefSeq" id="XP_031437867.2"/>
    </source>
</evidence>
<evidence type="ECO:0000313" key="22">
    <source>
        <dbReference type="Proteomes" id="UP000515152"/>
    </source>
</evidence>
<evidence type="ECO:0000256" key="14">
    <source>
        <dbReference type="ARBA" id="ARBA00023224"/>
    </source>
</evidence>
<keyword evidence="12 23" id="KW-0675">Receptor</keyword>
<dbReference type="AlphaFoldDB" id="A0A6P8GR17"/>
<evidence type="ECO:0000256" key="18">
    <source>
        <dbReference type="ARBA" id="ARBA00070133"/>
    </source>
</evidence>
<dbReference type="PANTHER" id="PTHR24060">
    <property type="entry name" value="METABOTROPIC GLUTAMATE RECEPTOR"/>
    <property type="match status" value="1"/>
</dbReference>
<dbReference type="Proteomes" id="UP000515152">
    <property type="component" value="Chromosome 15"/>
</dbReference>
<dbReference type="FunFam" id="3.40.50.2300:FF:000337">
    <property type="entry name" value="Metabotropic glutamate receptor 1"/>
    <property type="match status" value="1"/>
</dbReference>
<dbReference type="InterPro" id="IPR017979">
    <property type="entry name" value="GPCR_3_CS"/>
</dbReference>
<feature type="compositionally biased region" description="Polar residues" evidence="19">
    <location>
        <begin position="1070"/>
        <end position="1085"/>
    </location>
</feature>
<dbReference type="Pfam" id="PF00003">
    <property type="entry name" value="7tm_3"/>
    <property type="match status" value="1"/>
</dbReference>
<keyword evidence="8" id="KW-0770">Synapse</keyword>
<evidence type="ECO:0000256" key="10">
    <source>
        <dbReference type="ARBA" id="ARBA00023136"/>
    </source>
</evidence>
<keyword evidence="6" id="KW-0732">Signal</keyword>
<feature type="transmembrane region" description="Helical" evidence="20">
    <location>
        <begin position="751"/>
        <end position="772"/>
    </location>
</feature>
<evidence type="ECO:0000256" key="15">
    <source>
        <dbReference type="ARBA" id="ARBA00023257"/>
    </source>
</evidence>
<evidence type="ECO:0000256" key="9">
    <source>
        <dbReference type="ARBA" id="ARBA00023040"/>
    </source>
</evidence>
<evidence type="ECO:0000256" key="12">
    <source>
        <dbReference type="ARBA" id="ARBA00023170"/>
    </source>
</evidence>
<feature type="region of interest" description="Disordered" evidence="19">
    <location>
        <begin position="1006"/>
        <end position="1092"/>
    </location>
</feature>
<gene>
    <name evidence="23" type="primary">LOC105897707</name>
</gene>
<feature type="compositionally biased region" description="Pro residues" evidence="19">
    <location>
        <begin position="10"/>
        <end position="23"/>
    </location>
</feature>
<keyword evidence="14" id="KW-0807">Transducer</keyword>
<feature type="transmembrane region" description="Helical" evidence="20">
    <location>
        <begin position="826"/>
        <end position="849"/>
    </location>
</feature>
<feature type="region of interest" description="Disordered" evidence="19">
    <location>
        <begin position="1121"/>
        <end position="1141"/>
    </location>
</feature>
<evidence type="ECO:0000256" key="7">
    <source>
        <dbReference type="ARBA" id="ARBA00022989"/>
    </source>
</evidence>
<keyword evidence="7 20" id="KW-1133">Transmembrane helix</keyword>
<protein>
    <recommendedName>
        <fullName evidence="18">Metabotropic glutamate receptor 1</fullName>
    </recommendedName>
</protein>
<evidence type="ECO:0000256" key="2">
    <source>
        <dbReference type="ARBA" id="ARBA00007242"/>
    </source>
</evidence>
<evidence type="ECO:0000256" key="17">
    <source>
        <dbReference type="ARBA" id="ARBA00034104"/>
    </source>
</evidence>
<feature type="domain" description="G-protein coupled receptors family 3 profile" evidence="21">
    <location>
        <begin position="714"/>
        <end position="976"/>
    </location>
</feature>
<evidence type="ECO:0000256" key="5">
    <source>
        <dbReference type="ARBA" id="ARBA00022692"/>
    </source>
</evidence>
<accession>A0A6P8GR17</accession>
<evidence type="ECO:0000256" key="4">
    <source>
        <dbReference type="ARBA" id="ARBA00022553"/>
    </source>
</evidence>
<dbReference type="GO" id="GO:0007268">
    <property type="term" value="P:chemical synaptic transmission"/>
    <property type="evidence" value="ECO:0007669"/>
    <property type="project" value="UniProtKB-ARBA"/>
</dbReference>
<sequence>MACLKMPTRSPLPAPTPTSPNPTSPNSAQYPKSVRADSSAFAHQTRAPRQAPSGSTPAHARPWVASLRFTMLPFPARAHCASPAARARVSAASLSSAALFFSSPHFFLLVLLFLGGLLPSSAASGVRERSAAVPRAVARSVARMDGDVIIGALFSVHHQPSADAVAERQCGEVREQYGIQRVEAMFHALDRINADPALLPNITLGCEIRDSCWHSSVALEQSIEFIRDSLISIREDDQLLQLQQQQAGGVPVKLCVDGPGAGGGGAGAGNAEKKRPIAGVIGPGSSSVAIQVQNLLQLFNIPQIAYSATSTDLSDKALFKYFLRVVPSDVLQARAMLDIVKRYNWTYVSAVHTEGNYGESGMEAFKELAAEEGLCIAQSDKIYSNAGERHFDRLLRKLRERLPKARVVICFCEGMTVRGLLMAMRRLGVAGEFLLIGSDGWADRYEVVEAYEQEADGGITLKLQTEEVQSFNDYFLQLRLDTNKRNPWFSEFWQHRFQCRIPGHPRENLNFQKICTGNESLQEHYVQDSKMGFVINAIFAMAHGLHDMQQALCPERSGLCEAIDPIDGRLLLEYLLKTSFTGVSGEEVYFDENGDTLGRYDIMNLQYVEHTGRYDYINVGMWHEGMLSVDDEKLLMNRSEMVRSVCSEPCSKGQIKVIRKGEVSCCWICTTCKDNEIVQDEFTCRACELGWWPDDDLQFCQPLPLMYLEWSNVESIVAVVFSCLGILVTFFVTLIFVQYRDTPVVKSSSRELCFIILIGIFLGYICPFTLIARPTVFSCYLQRLLVGLSAAMCYSALVTKTNRIARILAGSKKKICTKKPRFMSAWAQMVIAFMLISLQLILEITLIVLEPPLPVKSYPSIREVFLICNTSNVGVVAPLGYNGLLILSCTYYAFKTRNVPANFNEAKYIAFTMYTTCIIWLAFVPIYFGSNYKIITTSFSVSLSVTVALGCMFTPKIYIIIVKPERNVRSAFTTSDVVRMHVGDGKATCRRSNSLLNIFRRKKNNNNTAAAAPATTANPGSGNSNGKSVCWSDSGGRPQTTPQRTPPPRQSVCVTRPTPPPSQTAIIRPLTSSQTPPRTPASNPQQEHKTSQEDLGMIASHPHHTIGMTREEGGTLSDLSVKTEERTSDGQQGGSLDTLSTNVPTDHLLVVTSDEQSLTNQLPLFMDEGGVLDGGAFDLMEDFLSEEEEAETQSKMSLLTPPSPFRDISTPGSPVSHGNDLCSSEVLLPGTIAQINCRHSSSTL</sequence>
<evidence type="ECO:0000256" key="13">
    <source>
        <dbReference type="ARBA" id="ARBA00023180"/>
    </source>
</evidence>
<dbReference type="PROSITE" id="PS00981">
    <property type="entry name" value="G_PROTEIN_RECEP_F3_3"/>
    <property type="match status" value="1"/>
</dbReference>
<dbReference type="GO" id="GO:0045211">
    <property type="term" value="C:postsynaptic membrane"/>
    <property type="evidence" value="ECO:0007669"/>
    <property type="project" value="UniProtKB-SubCell"/>
</dbReference>